<dbReference type="EMBL" id="CU459003">
    <property type="protein sequence ID" value="CAM74580.1"/>
    <property type="molecule type" value="Genomic_DNA"/>
</dbReference>
<evidence type="ECO:0000313" key="1">
    <source>
        <dbReference type="EMBL" id="CAM74580.1"/>
    </source>
</evidence>
<gene>
    <name evidence="1" type="ORF">MGR_1911</name>
</gene>
<accession>A4TVC3</accession>
<sequence>MRGEEILAHALPSLKSLFFSHSRRFVSMALDF</sequence>
<organism evidence="1">
    <name type="scientific">Magnetospirillum gryphiswaldense</name>
    <dbReference type="NCBI Taxonomy" id="55518"/>
    <lineage>
        <taxon>Bacteria</taxon>
        <taxon>Pseudomonadati</taxon>
        <taxon>Pseudomonadota</taxon>
        <taxon>Alphaproteobacteria</taxon>
        <taxon>Rhodospirillales</taxon>
        <taxon>Rhodospirillaceae</taxon>
        <taxon>Magnetospirillum</taxon>
    </lineage>
</organism>
<name>A4TVC3_9PROT</name>
<reference evidence="1" key="1">
    <citation type="journal article" date="2007" name="J. Bacteriol.">
        <title>Comparative genome analysis of four magnetotactic bacteria reveals a complex set of group-specific genes implicated in magnetosome biomineralization and function.</title>
        <authorList>
            <person name="Richter M."/>
            <person name="Kube M."/>
            <person name="Bazylinski D.A."/>
            <person name="Lombardot T."/>
            <person name="Gloeckner F.O."/>
            <person name="Reinhardt R."/>
            <person name="Schueler D."/>
        </authorList>
    </citation>
    <scope>NUCLEOTIDE SEQUENCE</scope>
    <source>
        <strain evidence="1">MSR-1</strain>
    </source>
</reference>
<protein>
    <submittedName>
        <fullName evidence="1">Uncharacterized protein</fullName>
    </submittedName>
</protein>
<dbReference type="AlphaFoldDB" id="A4TVC3"/>
<proteinExistence type="predicted"/>